<dbReference type="PROSITE" id="PS00571">
    <property type="entry name" value="AMIDASES"/>
    <property type="match status" value="1"/>
</dbReference>
<dbReference type="Proteomes" id="UP000237983">
    <property type="component" value="Unassembled WGS sequence"/>
</dbReference>
<dbReference type="InterPro" id="IPR000120">
    <property type="entry name" value="Amidase"/>
</dbReference>
<dbReference type="AlphaFoldDB" id="A0A2T0VHJ3"/>
<gene>
    <name evidence="3" type="ORF">B0I08_102219</name>
</gene>
<sequence>MFELHHLTAQEQWDWLQRGEITPGELTEHYLARIDRLNPQLGAFTTVTAEPARRRARHLEAHPSRISPLWGLPFGDKDLSRRAGVRTTFGSRLFEDFVPEDSDEIVDVLDAAGGISLGKTNAPEFGLSSYTESLVSPPARTPWDVTRGAGGSSGGAAVAVAAGLLPFAPGSDGGGSIRIPAAAAGLVGLKPSRGLVPSGSGIDKLAGLVTVGPLARTVADAAMLLDAMVDGSDYPFAVRSPRWDGGALMNAATRGEGRFQIGVMTTSPWDDAYAIKISAEARDALEVATRELAAIGHGLEEFALEADPSYGPAFRTVWQASAASIPAEGRELEQLEPLTRWLVERGRALSGRELGEALLALTLYERSVIRQFRSFDAVLTPALAMTPRPVGWYSADDPEENFAQQVRYTPFTSFVNVSGLPAITLPVAQTAEGLPMGVQLIGRPGGEHVLLAVGAQLERRLAWHRRHPPQW</sequence>
<dbReference type="Pfam" id="PF01425">
    <property type="entry name" value="Amidase"/>
    <property type="match status" value="1"/>
</dbReference>
<feature type="domain" description="Amidase" evidence="2">
    <location>
        <begin position="25"/>
        <end position="451"/>
    </location>
</feature>
<reference evidence="3 4" key="1">
    <citation type="submission" date="2018-03" db="EMBL/GenBank/DDBJ databases">
        <title>Genomic Encyclopedia of Type Strains, Phase III (KMG-III): the genomes of soil and plant-associated and newly described type strains.</title>
        <authorList>
            <person name="Whitman W."/>
        </authorList>
    </citation>
    <scope>NUCLEOTIDE SEQUENCE [LARGE SCALE GENOMIC DNA]</scope>
    <source>
        <strain evidence="3 4">CGMCC 1.12484</strain>
    </source>
</reference>
<dbReference type="RefSeq" id="WP_106210407.1">
    <property type="nucleotide sequence ID" value="NZ_PVTL01000002.1"/>
</dbReference>
<keyword evidence="4" id="KW-1185">Reference proteome</keyword>
<dbReference type="GO" id="GO:0003824">
    <property type="term" value="F:catalytic activity"/>
    <property type="evidence" value="ECO:0007669"/>
    <property type="project" value="InterPro"/>
</dbReference>
<proteinExistence type="inferred from homology"/>
<comment type="similarity">
    <text evidence="1">Belongs to the amidase family.</text>
</comment>
<evidence type="ECO:0000259" key="2">
    <source>
        <dbReference type="Pfam" id="PF01425"/>
    </source>
</evidence>
<dbReference type="InterPro" id="IPR023631">
    <property type="entry name" value="Amidase_dom"/>
</dbReference>
<evidence type="ECO:0000256" key="1">
    <source>
        <dbReference type="ARBA" id="ARBA00009199"/>
    </source>
</evidence>
<accession>A0A2T0VHJ3</accession>
<dbReference type="Gene3D" id="3.90.1300.10">
    <property type="entry name" value="Amidase signature (AS) domain"/>
    <property type="match status" value="1"/>
</dbReference>
<evidence type="ECO:0000313" key="3">
    <source>
        <dbReference type="EMBL" id="PRY69543.1"/>
    </source>
</evidence>
<comment type="caution">
    <text evidence="3">The sequence shown here is derived from an EMBL/GenBank/DDBJ whole genome shotgun (WGS) entry which is preliminary data.</text>
</comment>
<dbReference type="InterPro" id="IPR036928">
    <property type="entry name" value="AS_sf"/>
</dbReference>
<dbReference type="SUPFAM" id="SSF75304">
    <property type="entry name" value="Amidase signature (AS) enzymes"/>
    <property type="match status" value="1"/>
</dbReference>
<dbReference type="PANTHER" id="PTHR11895:SF7">
    <property type="entry name" value="GLUTAMYL-TRNA(GLN) AMIDOTRANSFERASE SUBUNIT A, MITOCHONDRIAL"/>
    <property type="match status" value="1"/>
</dbReference>
<organism evidence="3 4">
    <name type="scientific">Glaciihabitans tibetensis</name>
    <dbReference type="NCBI Taxonomy" id="1266600"/>
    <lineage>
        <taxon>Bacteria</taxon>
        <taxon>Bacillati</taxon>
        <taxon>Actinomycetota</taxon>
        <taxon>Actinomycetes</taxon>
        <taxon>Micrococcales</taxon>
        <taxon>Microbacteriaceae</taxon>
        <taxon>Glaciihabitans</taxon>
    </lineage>
</organism>
<dbReference type="InterPro" id="IPR020556">
    <property type="entry name" value="Amidase_CS"/>
</dbReference>
<dbReference type="EMBL" id="PVTL01000002">
    <property type="protein sequence ID" value="PRY69543.1"/>
    <property type="molecule type" value="Genomic_DNA"/>
</dbReference>
<evidence type="ECO:0000313" key="4">
    <source>
        <dbReference type="Proteomes" id="UP000237983"/>
    </source>
</evidence>
<protein>
    <submittedName>
        <fullName evidence="3">Amidase</fullName>
    </submittedName>
</protein>
<name>A0A2T0VHJ3_9MICO</name>
<dbReference type="PANTHER" id="PTHR11895">
    <property type="entry name" value="TRANSAMIDASE"/>
    <property type="match status" value="1"/>
</dbReference>
<dbReference type="OrthoDB" id="5175573at2"/>